<keyword evidence="7" id="KW-1185">Reference proteome</keyword>
<dbReference type="CDD" id="cd16343">
    <property type="entry name" value="LMWPTP"/>
    <property type="match status" value="1"/>
</dbReference>
<dbReference type="PANTHER" id="PTHR11717">
    <property type="entry name" value="LOW MOLECULAR WEIGHT PROTEIN TYROSINE PHOSPHATASE"/>
    <property type="match status" value="1"/>
</dbReference>
<proteinExistence type="inferred from homology"/>
<dbReference type="InterPro" id="IPR050438">
    <property type="entry name" value="LMW_PTPase"/>
</dbReference>
<accession>A0ABM9HAX7</accession>
<comment type="similarity">
    <text evidence="1">Belongs to the low molecular weight phosphotyrosine protein phosphatase family.</text>
</comment>
<keyword evidence="4" id="KW-0904">Protein phosphatase</keyword>
<dbReference type="InterPro" id="IPR036196">
    <property type="entry name" value="Ptyr_pPase_sf"/>
</dbReference>
<dbReference type="InterPro" id="IPR017867">
    <property type="entry name" value="Tyr_phospatase_low_mol_wt"/>
</dbReference>
<dbReference type="SMART" id="SM00226">
    <property type="entry name" value="LMWPc"/>
    <property type="match status" value="1"/>
</dbReference>
<evidence type="ECO:0000313" key="6">
    <source>
        <dbReference type="EMBL" id="CAI2717321.1"/>
    </source>
</evidence>
<dbReference type="EMBL" id="OX336137">
    <property type="protein sequence ID" value="CAI2717321.1"/>
    <property type="molecule type" value="Genomic_DNA"/>
</dbReference>
<gene>
    <name evidence="6" type="primary">ptpA</name>
    <name evidence="6" type="ORF">NSPWAT_0462</name>
</gene>
<reference evidence="6 7" key="1">
    <citation type="submission" date="2022-09" db="EMBL/GenBank/DDBJ databases">
        <authorList>
            <person name="Kop L."/>
        </authorList>
    </citation>
    <scope>NUCLEOTIDE SEQUENCE [LARGE SCALE GENOMIC DNA]</scope>
    <source>
        <strain evidence="6 7">347</strain>
    </source>
</reference>
<organism evidence="6 7">
    <name type="scientific">Nitrospina watsonii</name>
    <dbReference type="NCBI Taxonomy" id="1323948"/>
    <lineage>
        <taxon>Bacteria</taxon>
        <taxon>Pseudomonadati</taxon>
        <taxon>Nitrospinota/Tectimicrobiota group</taxon>
        <taxon>Nitrospinota</taxon>
        <taxon>Nitrospinia</taxon>
        <taxon>Nitrospinales</taxon>
        <taxon>Nitrospinaceae</taxon>
        <taxon>Nitrospina</taxon>
    </lineage>
</organism>
<evidence type="ECO:0000259" key="5">
    <source>
        <dbReference type="SMART" id="SM00226"/>
    </source>
</evidence>
<protein>
    <recommendedName>
        <fullName evidence="2">protein-tyrosine-phosphatase</fullName>
        <ecNumber evidence="2">3.1.3.48</ecNumber>
    </recommendedName>
</protein>
<dbReference type="PRINTS" id="PR00719">
    <property type="entry name" value="LMWPTPASE"/>
</dbReference>
<evidence type="ECO:0000256" key="1">
    <source>
        <dbReference type="ARBA" id="ARBA00011063"/>
    </source>
</evidence>
<dbReference type="RefSeq" id="WP_282010270.1">
    <property type="nucleotide sequence ID" value="NZ_OX336137.1"/>
</dbReference>
<dbReference type="GO" id="GO:0004725">
    <property type="term" value="F:protein tyrosine phosphatase activity"/>
    <property type="evidence" value="ECO:0007669"/>
    <property type="project" value="UniProtKB-EC"/>
</dbReference>
<sequence length="164" mass="18346">MGPSKTVEICFVCLGNICRSPLAEGVFQHLVNTQNLQEKILIHSAGTGNWHVGAPPDARMGATAKKRGITLCSTAQQFQPGDFRRYDLILAMDRSNLQTLQYMCTPEVADRKLKLFRSFDPQSNGDADEDVPDPYYGGNSGFEHVFEIVSRTCPQILDYIKTRF</sequence>
<dbReference type="InterPro" id="IPR023485">
    <property type="entry name" value="Ptyr_pPase"/>
</dbReference>
<evidence type="ECO:0000256" key="4">
    <source>
        <dbReference type="ARBA" id="ARBA00022912"/>
    </source>
</evidence>
<evidence type="ECO:0000313" key="7">
    <source>
        <dbReference type="Proteomes" id="UP001157733"/>
    </source>
</evidence>
<dbReference type="Proteomes" id="UP001157733">
    <property type="component" value="Chromosome"/>
</dbReference>
<dbReference type="SUPFAM" id="SSF52788">
    <property type="entry name" value="Phosphotyrosine protein phosphatases I"/>
    <property type="match status" value="1"/>
</dbReference>
<dbReference type="PANTHER" id="PTHR11717:SF7">
    <property type="entry name" value="LOW MOLECULAR WEIGHT PHOSPHOTYROSINE PROTEIN PHOSPHATASE"/>
    <property type="match status" value="1"/>
</dbReference>
<evidence type="ECO:0000256" key="2">
    <source>
        <dbReference type="ARBA" id="ARBA00013064"/>
    </source>
</evidence>
<feature type="domain" description="Phosphotyrosine protein phosphatase I" evidence="5">
    <location>
        <begin position="7"/>
        <end position="159"/>
    </location>
</feature>
<dbReference type="Pfam" id="PF01451">
    <property type="entry name" value="LMWPc"/>
    <property type="match status" value="1"/>
</dbReference>
<dbReference type="EC" id="3.1.3.48" evidence="2"/>
<keyword evidence="3 6" id="KW-0378">Hydrolase</keyword>
<name>A0ABM9HAX7_9BACT</name>
<dbReference type="Gene3D" id="3.40.50.2300">
    <property type="match status" value="1"/>
</dbReference>
<evidence type="ECO:0000256" key="3">
    <source>
        <dbReference type="ARBA" id="ARBA00022801"/>
    </source>
</evidence>